<organism evidence="2 3">
    <name type="scientific">Fonsecaea erecta</name>
    <dbReference type="NCBI Taxonomy" id="1367422"/>
    <lineage>
        <taxon>Eukaryota</taxon>
        <taxon>Fungi</taxon>
        <taxon>Dikarya</taxon>
        <taxon>Ascomycota</taxon>
        <taxon>Pezizomycotina</taxon>
        <taxon>Eurotiomycetes</taxon>
        <taxon>Chaetothyriomycetidae</taxon>
        <taxon>Chaetothyriales</taxon>
        <taxon>Herpotrichiellaceae</taxon>
        <taxon>Fonsecaea</taxon>
    </lineage>
</organism>
<keyword evidence="3" id="KW-1185">Reference proteome</keyword>
<feature type="region of interest" description="Disordered" evidence="1">
    <location>
        <begin position="1"/>
        <end position="49"/>
    </location>
</feature>
<feature type="compositionally biased region" description="Basic residues" evidence="1">
    <location>
        <begin position="1"/>
        <end position="14"/>
    </location>
</feature>
<dbReference type="OrthoDB" id="3545916at2759"/>
<sequence length="408" mass="46317">MGSKRAHHRPRNRPSQRTVTDRVTEGVQASSEMPEDDMNGGTTPEGECRCESRANDLRAGGEGNDLSLVSDHEIEEARAQFGTSEFETIIREQDWRVQEYILCLRHQLNHVMHSLKQQQKADEKSKESYELQQLKIAFEKLQTEALSSVESVQASSDDEITRAFEKLQTRVYPLVSLLCKLNTGLSREEWQVKSSEAVARGSVDFRTKIPDTKDKDEQKLLLKNVVWCFLHEALLREPLRSFADPLAPAMNEGYWRLFPDPHQQSESGKWRHITATRLALSIDNESDRKLAEQLLNDFEDLVKDLGIDVEGAEFQKKAKAMLEVGITFARLIAKQPAIFELEFPRADSGRLEKAEDDELMSCLDNETETEIAGTVWLVSEPALIKWGTGTGHQLETCMCLVKAKVELM</sequence>
<accession>A0A178ZHD5</accession>
<evidence type="ECO:0000256" key="1">
    <source>
        <dbReference type="SAM" id="MobiDB-lite"/>
    </source>
</evidence>
<reference evidence="2 3" key="1">
    <citation type="submission" date="2016-04" db="EMBL/GenBank/DDBJ databases">
        <title>Draft genome of Fonsecaea erecta CBS 125763.</title>
        <authorList>
            <person name="Weiss V.A."/>
            <person name="Vicente V.A."/>
            <person name="Raittz R.T."/>
            <person name="Moreno L.F."/>
            <person name="De Souza E.M."/>
            <person name="Pedrosa F.O."/>
            <person name="Steffens M.B."/>
            <person name="Faoro H."/>
            <person name="Tadra-Sfeir M.Z."/>
            <person name="Najafzadeh M.J."/>
            <person name="Felipe M.S."/>
            <person name="Teixeira M."/>
            <person name="Sun J."/>
            <person name="Xi L."/>
            <person name="Gomes R."/>
            <person name="De Azevedo C.M."/>
            <person name="Salgado C.G."/>
            <person name="Da Silva M.B."/>
            <person name="Nascimento M.F."/>
            <person name="Queiroz-Telles F."/>
            <person name="Attili D.S."/>
            <person name="Gorbushina A."/>
        </authorList>
    </citation>
    <scope>NUCLEOTIDE SEQUENCE [LARGE SCALE GENOMIC DNA]</scope>
    <source>
        <strain evidence="2 3">CBS 125763</strain>
    </source>
</reference>
<dbReference type="AlphaFoldDB" id="A0A178ZHD5"/>
<name>A0A178ZHD5_9EURO</name>
<proteinExistence type="predicted"/>
<dbReference type="EMBL" id="LVYI01000005">
    <property type="protein sequence ID" value="OAP59217.1"/>
    <property type="molecule type" value="Genomic_DNA"/>
</dbReference>
<comment type="caution">
    <text evidence="2">The sequence shown here is derived from an EMBL/GenBank/DDBJ whole genome shotgun (WGS) entry which is preliminary data.</text>
</comment>
<evidence type="ECO:0000313" key="3">
    <source>
        <dbReference type="Proteomes" id="UP000078343"/>
    </source>
</evidence>
<dbReference type="GeneID" id="30010683"/>
<protein>
    <submittedName>
        <fullName evidence="2">Uncharacterized protein</fullName>
    </submittedName>
</protein>
<gene>
    <name evidence="2" type="ORF">AYL99_06515</name>
</gene>
<dbReference type="Proteomes" id="UP000078343">
    <property type="component" value="Unassembled WGS sequence"/>
</dbReference>
<evidence type="ECO:0000313" key="2">
    <source>
        <dbReference type="EMBL" id="OAP59217.1"/>
    </source>
</evidence>
<dbReference type="RefSeq" id="XP_018692584.1">
    <property type="nucleotide sequence ID" value="XM_018838024.1"/>
</dbReference>